<comment type="caution">
    <text evidence="2">The sequence shown here is derived from an EMBL/GenBank/DDBJ whole genome shotgun (WGS) entry which is preliminary data.</text>
</comment>
<dbReference type="STRING" id="90262.A0A1X2I2V0"/>
<dbReference type="OrthoDB" id="674604at2759"/>
<proteinExistence type="predicted"/>
<keyword evidence="3" id="KW-1185">Reference proteome</keyword>
<evidence type="ECO:0000313" key="2">
    <source>
        <dbReference type="EMBL" id="ORZ08201.1"/>
    </source>
</evidence>
<dbReference type="EMBL" id="MCGE01000032">
    <property type="protein sequence ID" value="ORZ08201.1"/>
    <property type="molecule type" value="Genomic_DNA"/>
</dbReference>
<organism evidence="2 3">
    <name type="scientific">Absidia repens</name>
    <dbReference type="NCBI Taxonomy" id="90262"/>
    <lineage>
        <taxon>Eukaryota</taxon>
        <taxon>Fungi</taxon>
        <taxon>Fungi incertae sedis</taxon>
        <taxon>Mucoromycota</taxon>
        <taxon>Mucoromycotina</taxon>
        <taxon>Mucoromycetes</taxon>
        <taxon>Mucorales</taxon>
        <taxon>Cunninghamellaceae</taxon>
        <taxon>Absidia</taxon>
    </lineage>
</organism>
<reference evidence="2 3" key="1">
    <citation type="submission" date="2016-07" db="EMBL/GenBank/DDBJ databases">
        <title>Pervasive Adenine N6-methylation of Active Genes in Fungi.</title>
        <authorList>
            <consortium name="DOE Joint Genome Institute"/>
            <person name="Mondo S.J."/>
            <person name="Dannebaum R.O."/>
            <person name="Kuo R.C."/>
            <person name="Labutti K."/>
            <person name="Haridas S."/>
            <person name="Kuo A."/>
            <person name="Salamov A."/>
            <person name="Ahrendt S.R."/>
            <person name="Lipzen A."/>
            <person name="Sullivan W."/>
            <person name="Andreopoulos W.B."/>
            <person name="Clum A."/>
            <person name="Lindquist E."/>
            <person name="Daum C."/>
            <person name="Ramamoorthy G.K."/>
            <person name="Gryganskyi A."/>
            <person name="Culley D."/>
            <person name="Magnuson J.K."/>
            <person name="James T.Y."/>
            <person name="O'Malley M.A."/>
            <person name="Stajich J.E."/>
            <person name="Spatafora J.W."/>
            <person name="Visel A."/>
            <person name="Grigoriev I.V."/>
        </authorList>
    </citation>
    <scope>NUCLEOTIDE SEQUENCE [LARGE SCALE GENOMIC DNA]</scope>
    <source>
        <strain evidence="2 3">NRRL 1336</strain>
    </source>
</reference>
<protein>
    <recommendedName>
        <fullName evidence="1">Heterokaryon incompatibility domain-containing protein</fullName>
    </recommendedName>
</protein>
<name>A0A1X2I2V0_9FUNG</name>
<dbReference type="InterPro" id="IPR010730">
    <property type="entry name" value="HET"/>
</dbReference>
<feature type="domain" description="Heterokaryon incompatibility" evidence="1">
    <location>
        <begin position="104"/>
        <end position="144"/>
    </location>
</feature>
<evidence type="ECO:0000313" key="3">
    <source>
        <dbReference type="Proteomes" id="UP000193560"/>
    </source>
</evidence>
<evidence type="ECO:0000259" key="1">
    <source>
        <dbReference type="Pfam" id="PF06985"/>
    </source>
</evidence>
<dbReference type="Pfam" id="PF06985">
    <property type="entry name" value="HET"/>
    <property type="match status" value="1"/>
</dbReference>
<dbReference type="Proteomes" id="UP000193560">
    <property type="component" value="Unassembled WGS sequence"/>
</dbReference>
<gene>
    <name evidence="2" type="ORF">BCR42DRAFT_495648</name>
</gene>
<sequence length="648" mass="76029">MTKDDPAVHLVEDTVSSDTRMQRPFHIVLIDIKKVVEEGEIHCVEKSLDAVDLRFVALEYGDGNGDIDETTVDTDLGYVASVTAFGLDDFYTLCKMMTRECDLKFINYVWVDTICVDQTNYQRRKMTIYRMNDIYEKASFIVVVPDLHLSCLLESDKKAGEIIRHTMANSQYIYHLILENTDQLIKLDEEWLDSMDVPKDPAFRQPLIKYTNQFMDVLLNHKSHGPGSTTIDSEKTSVDDAHDCIKEKQLHKGSISSNEFSLEDLTIKQSNKENESVLYDWRRRVAEEVKNEKWKQLISERSERIRQSMEFFEDLFKRWSSDVWAISLYHIAKKKNNLKYCFIQLQRQCELGEIVFFRFDFDEQAISRQQNNCIFTNQSLHHALTTKSYNSYLKFQNMMRLQLTQQTFLELMLKSKAVKNEDRFYAMLPLSKYKDLIYISFEWCIDNLLSVKLRLFEFMDTQDKLDLLFLSCKPSSKIMVLPTFATSRIKWPSRHYRSAMETDIFPCNFDLTDRSAIMLTESKLLSIDGNSSTYHVLKLKPCEYYICDEPIFARRILEKNSKLRNRLEINDAKDHFDMVCIPSSIDLDIDFYRHGQADDFRFRQVFLVGCFAKNKWIMTAPLVFGSTDALPSWACHYTNDDDAPFDIY</sequence>
<dbReference type="AlphaFoldDB" id="A0A1X2I2V0"/>
<accession>A0A1X2I2V0</accession>